<feature type="compositionally biased region" description="Low complexity" evidence="8">
    <location>
        <begin position="337"/>
        <end position="347"/>
    </location>
</feature>
<dbReference type="EMBL" id="CM012447">
    <property type="protein sequence ID" value="RVE66886.1"/>
    <property type="molecule type" value="Genomic_DNA"/>
</dbReference>
<feature type="compositionally biased region" description="Acidic residues" evidence="8">
    <location>
        <begin position="629"/>
        <end position="638"/>
    </location>
</feature>
<keyword evidence="5" id="KW-0472">Membrane</keyword>
<keyword evidence="9" id="KW-0732">Signal</keyword>
<comment type="similarity">
    <text evidence="2">Belongs to the raftlin family.</text>
</comment>
<comment type="subcellular location">
    <subcellularLocation>
        <location evidence="1">Cell membrane</location>
        <topology evidence="1">Lipid-anchor</topology>
    </subcellularLocation>
</comment>
<evidence type="ECO:0000256" key="5">
    <source>
        <dbReference type="ARBA" id="ARBA00023136"/>
    </source>
</evidence>
<gene>
    <name evidence="10" type="ORF">OJAV_G00111840</name>
</gene>
<feature type="region of interest" description="Disordered" evidence="8">
    <location>
        <begin position="215"/>
        <end position="245"/>
    </location>
</feature>
<evidence type="ECO:0000313" key="11">
    <source>
        <dbReference type="Proteomes" id="UP000283210"/>
    </source>
</evidence>
<dbReference type="GO" id="GO:0005886">
    <property type="term" value="C:plasma membrane"/>
    <property type="evidence" value="ECO:0007669"/>
    <property type="project" value="UniProtKB-SubCell"/>
</dbReference>
<evidence type="ECO:0000256" key="4">
    <source>
        <dbReference type="ARBA" id="ARBA00022707"/>
    </source>
</evidence>
<reference evidence="10 11" key="2">
    <citation type="submission" date="2019-01" db="EMBL/GenBank/DDBJ databases">
        <title>A chromosome length genome reference of the Java medaka (oryzias javanicus).</title>
        <authorList>
            <person name="Herpin A."/>
            <person name="Takehana Y."/>
            <person name="Naruse K."/>
            <person name="Ansai S."/>
            <person name="Kawaguchi M."/>
        </authorList>
    </citation>
    <scope>NUCLEOTIDE SEQUENCE [LARGE SCALE GENOMIC DNA]</scope>
    <source>
        <strain evidence="10">RS831</strain>
        <tissue evidence="10">Whole body</tissue>
    </source>
</reference>
<keyword evidence="11" id="KW-1185">Reference proteome</keyword>
<dbReference type="OrthoDB" id="9942562at2759"/>
<evidence type="ECO:0000256" key="8">
    <source>
        <dbReference type="SAM" id="MobiDB-lite"/>
    </source>
</evidence>
<reference evidence="10 11" key="1">
    <citation type="submission" date="2018-11" db="EMBL/GenBank/DDBJ databases">
        <authorList>
            <person name="Lopez-Roques C."/>
            <person name="Donnadieu C."/>
            <person name="Bouchez O."/>
            <person name="Klopp C."/>
            <person name="Cabau C."/>
            <person name="Zahm M."/>
        </authorList>
    </citation>
    <scope>NUCLEOTIDE SEQUENCE [LARGE SCALE GENOMIC DNA]</scope>
    <source>
        <strain evidence="10">RS831</strain>
        <tissue evidence="10">Whole body</tissue>
    </source>
</reference>
<evidence type="ECO:0000313" key="10">
    <source>
        <dbReference type="EMBL" id="RVE66886.1"/>
    </source>
</evidence>
<feature type="region of interest" description="Disordered" evidence="8">
    <location>
        <begin position="264"/>
        <end position="296"/>
    </location>
</feature>
<keyword evidence="6" id="KW-0564">Palmitate</keyword>
<keyword evidence="7" id="KW-0449">Lipoprotein</keyword>
<feature type="region of interest" description="Disordered" evidence="8">
    <location>
        <begin position="557"/>
        <end position="642"/>
    </location>
</feature>
<accession>A0A3S2PHM3</accession>
<proteinExistence type="inferred from homology"/>
<evidence type="ECO:0000256" key="3">
    <source>
        <dbReference type="ARBA" id="ARBA00022475"/>
    </source>
</evidence>
<feature type="compositionally biased region" description="Basic and acidic residues" evidence="8">
    <location>
        <begin position="607"/>
        <end position="628"/>
    </location>
</feature>
<feature type="compositionally biased region" description="Basic and acidic residues" evidence="8">
    <location>
        <begin position="264"/>
        <end position="280"/>
    </location>
</feature>
<keyword evidence="4" id="KW-0519">Myristate</keyword>
<evidence type="ECO:0000256" key="9">
    <source>
        <dbReference type="SAM" id="SignalP"/>
    </source>
</evidence>
<evidence type="ECO:0000256" key="6">
    <source>
        <dbReference type="ARBA" id="ARBA00023139"/>
    </source>
</evidence>
<dbReference type="AlphaFoldDB" id="A0A3S2PHM3"/>
<feature type="region of interest" description="Disordered" evidence="8">
    <location>
        <begin position="325"/>
        <end position="386"/>
    </location>
</feature>
<sequence length="669" mass="76332">MHSLCLRQFLIGAVFEVVLFARQPREQTDAELFQLYRKMGCRLPKLRKAEDRHSPGNIYSTLRRPQVETKVGVAYTYHFLDFLLGKEEVPVSSVLCLSSVRELPVQVRELYAQGFVLVAVHPFVHPCGPRHAHIQRQLHRAVLVRETPSLEKNQWRSRLETDICVAGQQAADPEVIQSYVKRIQDVAEQGVTFVGFLQQPGGGLYISGHWDPEELSSLHSSPSPIHRHPFSSNASPTDPEDLNGIDAEFSCESQDLDLDALKHSKQDQNASEKDSNKHVQSEPQGYAKPDSGPLQDDRLSLTEKAVRQQEWPLLEGKENFPETYFNLSDPRQRRCSSSESWLSSPELDSSRDRKSMNAESRGMTHNNNNHIRLKGSHRDKRANSPQPRDRMQLFALYNHTEEPNSSLRFYALRVPLRVQKDAGLITEVDANWLDHMTQHFSSGARLIDGFFHLTDDNESGVSSVDSVFIFQRSAEESSYDAIVVEQWTVVDGVVVKTDYIPLLQSLAPYGWRLMCVLPTPIVKTNSDGSLSTKQILFLQRPVLQRKRKDFKKLNLRGRSKAKKSSAGEALDEQENRSLVMETEMDRLRLGADEEEEDEGSGRRASLQRREEDAQHQRSFLFERRASDERQEEETDVDESPLSKLEKSVRWTDFCQKCDGGVKEECSFIC</sequence>
<feature type="signal peptide" evidence="9">
    <location>
        <begin position="1"/>
        <end position="20"/>
    </location>
</feature>
<dbReference type="PANTHER" id="PTHR17601:SF7">
    <property type="entry name" value="RAFTLIN ISOFORM X1"/>
    <property type="match status" value="1"/>
</dbReference>
<dbReference type="Proteomes" id="UP000283210">
    <property type="component" value="Chromosome 11"/>
</dbReference>
<evidence type="ECO:0008006" key="12">
    <source>
        <dbReference type="Google" id="ProtNLM"/>
    </source>
</evidence>
<feature type="compositionally biased region" description="Basic residues" evidence="8">
    <location>
        <begin position="371"/>
        <end position="380"/>
    </location>
</feature>
<evidence type="ECO:0000256" key="7">
    <source>
        <dbReference type="ARBA" id="ARBA00023288"/>
    </source>
</evidence>
<protein>
    <recommendedName>
        <fullName evidence="12">Raftlin, lipid raft linker 1a</fullName>
    </recommendedName>
</protein>
<feature type="chain" id="PRO_5018703397" description="Raftlin, lipid raft linker 1a" evidence="9">
    <location>
        <begin position="21"/>
        <end position="669"/>
    </location>
</feature>
<evidence type="ECO:0000256" key="2">
    <source>
        <dbReference type="ARBA" id="ARBA00006390"/>
    </source>
</evidence>
<dbReference type="InterPro" id="IPR028169">
    <property type="entry name" value="Raftlin"/>
</dbReference>
<keyword evidence="3" id="KW-1003">Cell membrane</keyword>
<name>A0A3S2PHM3_ORYJA</name>
<dbReference type="PANTHER" id="PTHR17601">
    <property type="entry name" value="RAFTLIN-RELATED"/>
    <property type="match status" value="1"/>
</dbReference>
<evidence type="ECO:0000256" key="1">
    <source>
        <dbReference type="ARBA" id="ARBA00004193"/>
    </source>
</evidence>
<organism evidence="10 11">
    <name type="scientific">Oryzias javanicus</name>
    <name type="common">Javanese ricefish</name>
    <name type="synonym">Aplocheilus javanicus</name>
    <dbReference type="NCBI Taxonomy" id="123683"/>
    <lineage>
        <taxon>Eukaryota</taxon>
        <taxon>Metazoa</taxon>
        <taxon>Chordata</taxon>
        <taxon>Craniata</taxon>
        <taxon>Vertebrata</taxon>
        <taxon>Euteleostomi</taxon>
        <taxon>Actinopterygii</taxon>
        <taxon>Neopterygii</taxon>
        <taxon>Teleostei</taxon>
        <taxon>Neoteleostei</taxon>
        <taxon>Acanthomorphata</taxon>
        <taxon>Ovalentaria</taxon>
        <taxon>Atherinomorphae</taxon>
        <taxon>Beloniformes</taxon>
        <taxon>Adrianichthyidae</taxon>
        <taxon>Oryziinae</taxon>
        <taxon>Oryzias</taxon>
    </lineage>
</organism>
<dbReference type="Pfam" id="PF15250">
    <property type="entry name" value="Raftlin"/>
    <property type="match status" value="1"/>
</dbReference>